<dbReference type="EMBL" id="JACRJB010000058">
    <property type="protein sequence ID" value="MBI5131902.1"/>
    <property type="molecule type" value="Genomic_DNA"/>
</dbReference>
<feature type="transmembrane region" description="Helical" evidence="1">
    <location>
        <begin position="29"/>
        <end position="46"/>
    </location>
</feature>
<gene>
    <name evidence="2" type="ORF">HZA66_20875</name>
</gene>
<evidence type="ECO:0000256" key="1">
    <source>
        <dbReference type="SAM" id="Phobius"/>
    </source>
</evidence>
<reference evidence="2" key="1">
    <citation type="submission" date="2020-07" db="EMBL/GenBank/DDBJ databases">
        <title>Huge and variable diversity of episymbiotic CPR bacteria and DPANN archaea in groundwater ecosystems.</title>
        <authorList>
            <person name="He C.Y."/>
            <person name="Keren R."/>
            <person name="Whittaker M."/>
            <person name="Farag I.F."/>
            <person name="Doudna J."/>
            <person name="Cate J.H.D."/>
            <person name="Banfield J.F."/>
        </authorList>
    </citation>
    <scope>NUCLEOTIDE SEQUENCE</scope>
    <source>
        <strain evidence="2">NC_groundwater_1818_Pr3_B-0.1um_66_35</strain>
    </source>
</reference>
<dbReference type="Proteomes" id="UP000782519">
    <property type="component" value="Unassembled WGS sequence"/>
</dbReference>
<keyword evidence="1" id="KW-1133">Transmembrane helix</keyword>
<evidence type="ECO:0000313" key="3">
    <source>
        <dbReference type="Proteomes" id="UP000782519"/>
    </source>
</evidence>
<name>A0A933VXC1_RHOPL</name>
<keyword evidence="1" id="KW-0472">Membrane</keyword>
<protein>
    <submittedName>
        <fullName evidence="2">Uncharacterized protein</fullName>
    </submittedName>
</protein>
<evidence type="ECO:0000313" key="2">
    <source>
        <dbReference type="EMBL" id="MBI5131902.1"/>
    </source>
</evidence>
<comment type="caution">
    <text evidence="2">The sequence shown here is derived from an EMBL/GenBank/DDBJ whole genome shotgun (WGS) entry which is preliminary data.</text>
</comment>
<accession>A0A933VXC1</accession>
<feature type="transmembrane region" description="Helical" evidence="1">
    <location>
        <begin position="96"/>
        <end position="124"/>
    </location>
</feature>
<organism evidence="2 3">
    <name type="scientific">Rhodopseudomonas palustris</name>
    <dbReference type="NCBI Taxonomy" id="1076"/>
    <lineage>
        <taxon>Bacteria</taxon>
        <taxon>Pseudomonadati</taxon>
        <taxon>Pseudomonadota</taxon>
        <taxon>Alphaproteobacteria</taxon>
        <taxon>Hyphomicrobiales</taxon>
        <taxon>Nitrobacteraceae</taxon>
        <taxon>Rhodopseudomonas</taxon>
    </lineage>
</organism>
<sequence length="128" mass="12894">MPYIALTAVIGILFLQASGAIPPGSVGGPMVIALAVFVGALAVGVHDAWTRKRGVLGWIVNIVVVLAGVFLIAPLGGLVMTMLLGPFVQGSSSLAVAGGAVMAAALAGTMLVTLAGCWGALWVVNKWR</sequence>
<proteinExistence type="predicted"/>
<dbReference type="AlphaFoldDB" id="A0A933VXC1"/>
<keyword evidence="1" id="KW-0812">Transmembrane</keyword>
<feature type="transmembrane region" description="Helical" evidence="1">
    <location>
        <begin position="58"/>
        <end position="84"/>
    </location>
</feature>